<evidence type="ECO:0000256" key="2">
    <source>
        <dbReference type="SAM" id="MobiDB-lite"/>
    </source>
</evidence>
<dbReference type="AlphaFoldDB" id="A0AAV4SQK8"/>
<feature type="region of interest" description="Disordered" evidence="2">
    <location>
        <begin position="145"/>
        <end position="188"/>
    </location>
</feature>
<protein>
    <submittedName>
        <fullName evidence="3">Rho guanine nucleotide exchange factor 17</fullName>
    </submittedName>
</protein>
<feature type="compositionally biased region" description="Basic and acidic residues" evidence="2">
    <location>
        <begin position="163"/>
        <end position="188"/>
    </location>
</feature>
<sequence>MRDIATLEEDVHILNQIKELASRLSSHHQTLDDVVKDLTNGVSKQMLEKQNSDYALISLEMTITSDSLVHAATLGLNQEGVREVWVCNSDGYVGQVCVLSLLSEPTVMSCNGVCNARILAIASVPATCTMVYDRSRWKVPITENAAGVNDSSEEEEETECIDDDKGKDENRKRGNSLPKDDSHEKDDMDDKLPTMWLGTEDGCIHVYNGYDNIRTKKNKIKNSAYCFNPLYSILR</sequence>
<reference evidence="3 4" key="1">
    <citation type="submission" date="2021-06" db="EMBL/GenBank/DDBJ databases">
        <title>Caerostris extrusa draft genome.</title>
        <authorList>
            <person name="Kono N."/>
            <person name="Arakawa K."/>
        </authorList>
    </citation>
    <scope>NUCLEOTIDE SEQUENCE [LARGE SCALE GENOMIC DNA]</scope>
</reference>
<keyword evidence="1" id="KW-0344">Guanine-nucleotide releasing factor</keyword>
<dbReference type="PANTHER" id="PTHR12877:SF15">
    <property type="entry name" value="RHO GUANINE NUCLEOTIDE EXCHANGE FACTOR 17"/>
    <property type="match status" value="1"/>
</dbReference>
<dbReference type="GO" id="GO:0005085">
    <property type="term" value="F:guanyl-nucleotide exchange factor activity"/>
    <property type="evidence" value="ECO:0007669"/>
    <property type="project" value="UniProtKB-KW"/>
</dbReference>
<evidence type="ECO:0000256" key="1">
    <source>
        <dbReference type="ARBA" id="ARBA00022658"/>
    </source>
</evidence>
<dbReference type="PANTHER" id="PTHR12877">
    <property type="entry name" value="RHO GUANINE NUCLEOTIDE EXCHANGE FACTOR"/>
    <property type="match status" value="1"/>
</dbReference>
<dbReference type="GO" id="GO:0030036">
    <property type="term" value="P:actin cytoskeleton organization"/>
    <property type="evidence" value="ECO:0007669"/>
    <property type="project" value="TreeGrafter"/>
</dbReference>
<feature type="compositionally biased region" description="Acidic residues" evidence="2">
    <location>
        <begin position="151"/>
        <end position="162"/>
    </location>
</feature>
<evidence type="ECO:0000313" key="4">
    <source>
        <dbReference type="Proteomes" id="UP001054945"/>
    </source>
</evidence>
<organism evidence="3 4">
    <name type="scientific">Caerostris extrusa</name>
    <name type="common">Bark spider</name>
    <name type="synonym">Caerostris bankana</name>
    <dbReference type="NCBI Taxonomy" id="172846"/>
    <lineage>
        <taxon>Eukaryota</taxon>
        <taxon>Metazoa</taxon>
        <taxon>Ecdysozoa</taxon>
        <taxon>Arthropoda</taxon>
        <taxon>Chelicerata</taxon>
        <taxon>Arachnida</taxon>
        <taxon>Araneae</taxon>
        <taxon>Araneomorphae</taxon>
        <taxon>Entelegynae</taxon>
        <taxon>Araneoidea</taxon>
        <taxon>Araneidae</taxon>
        <taxon>Caerostris</taxon>
    </lineage>
</organism>
<keyword evidence="4" id="KW-1185">Reference proteome</keyword>
<dbReference type="EMBL" id="BPLR01009707">
    <property type="protein sequence ID" value="GIY33903.1"/>
    <property type="molecule type" value="Genomic_DNA"/>
</dbReference>
<dbReference type="Proteomes" id="UP001054945">
    <property type="component" value="Unassembled WGS sequence"/>
</dbReference>
<proteinExistence type="predicted"/>
<gene>
    <name evidence="3" type="primary">ARHGEF17_2</name>
    <name evidence="3" type="ORF">CEXT_381021</name>
</gene>
<dbReference type="InterPro" id="IPR039919">
    <property type="entry name" value="ARHGEF10/ARHGEF17"/>
</dbReference>
<accession>A0AAV4SQK8</accession>
<evidence type="ECO:0000313" key="3">
    <source>
        <dbReference type="EMBL" id="GIY33903.1"/>
    </source>
</evidence>
<name>A0AAV4SQK8_CAEEX</name>
<comment type="caution">
    <text evidence="3">The sequence shown here is derived from an EMBL/GenBank/DDBJ whole genome shotgun (WGS) entry which is preliminary data.</text>
</comment>